<keyword evidence="1" id="KW-1003">Cell membrane</keyword>
<keyword evidence="1" id="KW-0479">Metal-binding</keyword>
<evidence type="ECO:0000313" key="2">
    <source>
        <dbReference type="EMBL" id="ULP36531.1"/>
    </source>
</evidence>
<keyword evidence="1" id="KW-0408">Iron</keyword>
<evidence type="ECO:0000313" key="3">
    <source>
        <dbReference type="Proteomes" id="UP001055159"/>
    </source>
</evidence>
<keyword evidence="1" id="KW-0472">Membrane</keyword>
<feature type="transmembrane region" description="Helical" evidence="1">
    <location>
        <begin position="256"/>
        <end position="279"/>
    </location>
</feature>
<dbReference type="EC" id="1.13.11.63" evidence="1"/>
<proteinExistence type="inferred from homology"/>
<keyword evidence="1" id="KW-0560">Oxidoreductase</keyword>
<keyword evidence="1" id="KW-0812">Transmembrane</keyword>
<keyword evidence="1" id="KW-0223">Dioxygenase</keyword>
<gene>
    <name evidence="2" type="ORF">MJO55_25675</name>
</gene>
<feature type="binding site" evidence="1">
    <location>
        <position position="106"/>
    </location>
    <ligand>
        <name>Fe cation</name>
        <dbReference type="ChEBI" id="CHEBI:24875"/>
    </ligand>
</feature>
<keyword evidence="3" id="KW-1185">Reference proteome</keyword>
<dbReference type="HAMAP" id="MF_02093">
    <property type="entry name" value="Beta_carotene_diox"/>
    <property type="match status" value="1"/>
</dbReference>
<reference evidence="2" key="1">
    <citation type="submission" date="2022-08" db="EMBL/GenBank/DDBJ databases">
        <title>Whole genome sequencing of non-tuberculosis mycobacteria type-strains.</title>
        <authorList>
            <person name="Igarashi Y."/>
            <person name="Osugi A."/>
            <person name="Mitarai S."/>
        </authorList>
    </citation>
    <scope>NUCLEOTIDE SEQUENCE</scope>
    <source>
        <strain evidence="2">JCM 16372</strain>
    </source>
</reference>
<dbReference type="NCBIfam" id="TIGR03753">
    <property type="entry name" value="blh_monoox"/>
    <property type="match status" value="1"/>
</dbReference>
<accession>A0ABY3UGS5</accession>
<comment type="function">
    <text evidence="1">Catalyzes the cleavage of beta-carotene at its central double bond (15,15') to yield two molecules of all-trans-retinal.</text>
</comment>
<feature type="binding site" evidence="1">
    <location>
        <position position="229"/>
    </location>
    <ligand>
        <name>Fe cation</name>
        <dbReference type="ChEBI" id="CHEBI:24875"/>
    </ligand>
</feature>
<feature type="transmembrane region" description="Helical" evidence="1">
    <location>
        <begin position="27"/>
        <end position="49"/>
    </location>
</feature>
<dbReference type="EMBL" id="CP092427">
    <property type="protein sequence ID" value="ULP36531.1"/>
    <property type="molecule type" value="Genomic_DNA"/>
</dbReference>
<name>A0ABY3UGS5_9MYCO</name>
<feature type="transmembrane region" description="Helical" evidence="1">
    <location>
        <begin position="70"/>
        <end position="88"/>
    </location>
</feature>
<comment type="similarity">
    <text evidence="1">Belongs to the Brp/Blh beta-carotene diooxygenase family.</text>
</comment>
<dbReference type="RefSeq" id="WP_043413458.1">
    <property type="nucleotide sequence ID" value="NZ_CP092427.2"/>
</dbReference>
<dbReference type="Proteomes" id="UP001055159">
    <property type="component" value="Chromosome"/>
</dbReference>
<evidence type="ECO:0000256" key="1">
    <source>
        <dbReference type="HAMAP-Rule" id="MF_02093"/>
    </source>
</evidence>
<feature type="transmembrane region" description="Helical" evidence="1">
    <location>
        <begin position="94"/>
        <end position="114"/>
    </location>
</feature>
<feature type="transmembrane region" description="Helical" evidence="1">
    <location>
        <begin position="291"/>
        <end position="309"/>
    </location>
</feature>
<feature type="binding site" evidence="1">
    <location>
        <position position="53"/>
    </location>
    <ligand>
        <name>Fe cation</name>
        <dbReference type="ChEBI" id="CHEBI:24875"/>
    </ligand>
</feature>
<sequence length="340" mass="34140">MSTSALSTAAVWSRRLAVGTVLVTGGHLIGVPALPSSVTLAIVGLGLIAGIPHGAVDHLTATRLARGRSLTVIAACYAAVAAVVWVLLRWAGPAALVAVVVLSAVHFGLGELEVSRRLTGWRPGRLTAAATVVAGCGALALPLARSGEQFSAVAAAVSPGLARLLGAAPLQIGVIVVWLGCAVVASVAAVREGHTVVALDIVLIGALGLVAPPLVAFAVWFGGWHAVRHSARLLSVEPGCAALLARGRRRAAVHRLAGLAALPSLAVLMAVGALAGVTLAAPDPTAAVAEALRVLLALTVPHMVVVFWLDHDCDAEPGVGQAAAAARSTSSNCSPRRSSS</sequence>
<dbReference type="Pfam" id="PF15461">
    <property type="entry name" value="BCD"/>
    <property type="match status" value="1"/>
</dbReference>
<feature type="transmembrane region" description="Helical" evidence="1">
    <location>
        <begin position="164"/>
        <end position="190"/>
    </location>
</feature>
<comment type="cofactor">
    <cofactor evidence="1">
        <name>Fe(2+)</name>
        <dbReference type="ChEBI" id="CHEBI:29033"/>
    </cofactor>
</comment>
<comment type="catalytic activity">
    <reaction evidence="1">
        <text>all-trans-beta-carotene + O2 = 2 all-trans-retinal</text>
        <dbReference type="Rhea" id="RHEA:32887"/>
        <dbReference type="ChEBI" id="CHEBI:15379"/>
        <dbReference type="ChEBI" id="CHEBI:17579"/>
        <dbReference type="ChEBI" id="CHEBI:17898"/>
        <dbReference type="EC" id="1.13.11.63"/>
    </reaction>
</comment>
<feature type="transmembrane region" description="Helical" evidence="1">
    <location>
        <begin position="197"/>
        <end position="220"/>
    </location>
</feature>
<comment type="subcellular location">
    <subcellularLocation>
        <location evidence="1">Cell membrane</location>
        <topology evidence="1">Multi-pass membrane protein</topology>
    </subcellularLocation>
</comment>
<protein>
    <recommendedName>
        <fullName evidence="1">Probable beta-carotene 15,15'-dioxygenase</fullName>
        <ecNumber evidence="1">1.13.11.63</ecNumber>
    </recommendedName>
</protein>
<feature type="binding site" evidence="1">
    <location>
        <position position="225"/>
    </location>
    <ligand>
        <name>Fe cation</name>
        <dbReference type="ChEBI" id="CHEBI:24875"/>
    </ligand>
</feature>
<organism evidence="2 3">
    <name type="scientific">Mycolicibacterium rufum</name>
    <dbReference type="NCBI Taxonomy" id="318424"/>
    <lineage>
        <taxon>Bacteria</taxon>
        <taxon>Bacillati</taxon>
        <taxon>Actinomycetota</taxon>
        <taxon>Actinomycetes</taxon>
        <taxon>Mycobacteriales</taxon>
        <taxon>Mycobacteriaceae</taxon>
        <taxon>Mycolicibacterium</taxon>
    </lineage>
</organism>
<keyword evidence="1" id="KW-1133">Transmembrane helix</keyword>
<dbReference type="InterPro" id="IPR022270">
    <property type="entry name" value="Blh_diox"/>
</dbReference>